<dbReference type="Proteomes" id="UP000282654">
    <property type="component" value="Unassembled WGS sequence"/>
</dbReference>
<reference evidence="1 2" key="1">
    <citation type="submission" date="2018-11" db="EMBL/GenBank/DDBJ databases">
        <title>Genomic Encyclopedia of Type Strains, Phase IV (KMG-IV): sequencing the most valuable type-strain genomes for metagenomic binning, comparative biology and taxonomic classification.</title>
        <authorList>
            <person name="Goeker M."/>
        </authorList>
    </citation>
    <scope>NUCLEOTIDE SEQUENCE [LARGE SCALE GENOMIC DNA]</scope>
    <source>
        <strain evidence="1 2">DSM 102936</strain>
    </source>
</reference>
<evidence type="ECO:0000313" key="1">
    <source>
        <dbReference type="EMBL" id="RPF49534.1"/>
    </source>
</evidence>
<dbReference type="AlphaFoldDB" id="A0A3N5AX16"/>
<protein>
    <submittedName>
        <fullName evidence="1">Uncharacterized protein</fullName>
    </submittedName>
</protein>
<name>A0A3N5AX16_9THEO</name>
<organism evidence="1 2">
    <name type="scientific">Thermodesulfitimonas autotrophica</name>
    <dbReference type="NCBI Taxonomy" id="1894989"/>
    <lineage>
        <taxon>Bacteria</taxon>
        <taxon>Bacillati</taxon>
        <taxon>Bacillota</taxon>
        <taxon>Clostridia</taxon>
        <taxon>Thermoanaerobacterales</taxon>
        <taxon>Thermoanaerobacteraceae</taxon>
        <taxon>Thermodesulfitimonas</taxon>
    </lineage>
</organism>
<sequence>MPYGGDLIPFLDAAGDLYGAARRLKEKAEVFPYDPSGVAELLNAVEDALRRCRGAAEELARRQEAEVWELDD</sequence>
<evidence type="ECO:0000313" key="2">
    <source>
        <dbReference type="Proteomes" id="UP000282654"/>
    </source>
</evidence>
<dbReference type="EMBL" id="RKRE01000001">
    <property type="protein sequence ID" value="RPF49534.1"/>
    <property type="molecule type" value="Genomic_DNA"/>
</dbReference>
<dbReference type="RefSeq" id="WP_123927121.1">
    <property type="nucleotide sequence ID" value="NZ_RKRE01000001.1"/>
</dbReference>
<gene>
    <name evidence="1" type="ORF">EDD75_0350</name>
</gene>
<accession>A0A3N5AX16</accession>
<comment type="caution">
    <text evidence="1">The sequence shown here is derived from an EMBL/GenBank/DDBJ whole genome shotgun (WGS) entry which is preliminary data.</text>
</comment>
<keyword evidence="2" id="KW-1185">Reference proteome</keyword>
<proteinExistence type="predicted"/>